<proteinExistence type="predicted"/>
<accession>A0ABW3UH26</accession>
<gene>
    <name evidence="1" type="ORF">ACFQ4B_05755</name>
</gene>
<evidence type="ECO:0000313" key="1">
    <source>
        <dbReference type="EMBL" id="MFD1219614.1"/>
    </source>
</evidence>
<protein>
    <submittedName>
        <fullName evidence="1">Uncharacterized protein</fullName>
    </submittedName>
</protein>
<reference evidence="2" key="1">
    <citation type="journal article" date="2019" name="Int. J. Syst. Evol. Microbiol.">
        <title>The Global Catalogue of Microorganisms (GCM) 10K type strain sequencing project: providing services to taxonomists for standard genome sequencing and annotation.</title>
        <authorList>
            <consortium name="The Broad Institute Genomics Platform"/>
            <consortium name="The Broad Institute Genome Sequencing Center for Infectious Disease"/>
            <person name="Wu L."/>
            <person name="Ma J."/>
        </authorList>
    </citation>
    <scope>NUCLEOTIDE SEQUENCE [LARGE SCALE GENOMIC DNA]</scope>
    <source>
        <strain evidence="2">CCUG 53270</strain>
    </source>
</reference>
<dbReference type="Proteomes" id="UP001597180">
    <property type="component" value="Unassembled WGS sequence"/>
</dbReference>
<organism evidence="1 2">
    <name type="scientific">Paenibacillus vulneris</name>
    <dbReference type="NCBI Taxonomy" id="1133364"/>
    <lineage>
        <taxon>Bacteria</taxon>
        <taxon>Bacillati</taxon>
        <taxon>Bacillota</taxon>
        <taxon>Bacilli</taxon>
        <taxon>Bacillales</taxon>
        <taxon>Paenibacillaceae</taxon>
        <taxon>Paenibacillus</taxon>
    </lineage>
</organism>
<sequence>MEYKVVSDEHYFNRFVDIAARVLSLAGLFQNQDTITTDQELIEWQDAADKLESELSELIYEAQYRIKEF</sequence>
<comment type="caution">
    <text evidence="1">The sequence shown here is derived from an EMBL/GenBank/DDBJ whole genome shotgun (WGS) entry which is preliminary data.</text>
</comment>
<name>A0ABW3UH26_9BACL</name>
<keyword evidence="2" id="KW-1185">Reference proteome</keyword>
<dbReference type="RefSeq" id="WP_345594923.1">
    <property type="nucleotide sequence ID" value="NZ_BAABJG010000055.1"/>
</dbReference>
<dbReference type="EMBL" id="JBHTLU010000012">
    <property type="protein sequence ID" value="MFD1219614.1"/>
    <property type="molecule type" value="Genomic_DNA"/>
</dbReference>
<evidence type="ECO:0000313" key="2">
    <source>
        <dbReference type="Proteomes" id="UP001597180"/>
    </source>
</evidence>